<evidence type="ECO:0000256" key="4">
    <source>
        <dbReference type="ARBA" id="ARBA00023098"/>
    </source>
</evidence>
<dbReference type="SUPFAM" id="SSF56024">
    <property type="entry name" value="Phospholipase D/nuclease"/>
    <property type="match status" value="2"/>
</dbReference>
<dbReference type="EMBL" id="CP058560">
    <property type="protein sequence ID" value="QUH22683.1"/>
    <property type="molecule type" value="Genomic_DNA"/>
</dbReference>
<dbReference type="InterPro" id="IPR015679">
    <property type="entry name" value="PLipase_D_fam"/>
</dbReference>
<gene>
    <name evidence="6" type="ORF">HYG87_02295</name>
</gene>
<dbReference type="PANTHER" id="PTHR18896:SF76">
    <property type="entry name" value="PHOSPHOLIPASE"/>
    <property type="match status" value="1"/>
</dbReference>
<evidence type="ECO:0000256" key="2">
    <source>
        <dbReference type="ARBA" id="ARBA00022737"/>
    </source>
</evidence>
<dbReference type="KEGG" id="meme:HYG87_02295"/>
<evidence type="ECO:0000259" key="5">
    <source>
        <dbReference type="PROSITE" id="PS50035"/>
    </source>
</evidence>
<sequence length="699" mass="79523">MSIIIFKGRLKRIKGFNLPSYQVIIYNPDKAGLLDQGKLGESRTHKKGEFQVKTDLSSDDALFTNHHFKIKMEVLLEGDLIYETQIAGEFTGKVINLGEIKLQGNHHGVTGKLVDEEGQPLKDLVVVARKVNRKENSILEKDPLKLVDKVLPRLKGEKILGKSRTSKEGYYEIYYPPSSYHTLLGEKEDIEVAVRDSLDVSDLYIGEKIQDPSCAIIKADDIQLNRQDAVGWLVTLGRSKKSRYTTKNKVEFLIDNEVALESMLREINQARNFIYLTQFEFDPELLATYSDEYPPREFLVKALSRASKRGVEVKIVLNENLLIPDNFIQIRDYFQKSGVEVREFTSKGLYVMHAKTLLIDGKTGFIIGSPFKQLYWDTTSHLIADPRREGGPVHDVSLQLEGESLTYLEEFFLQLWNHITQKEYQGQGMLKSRFSPVSTGDIPLQIARSITPDSLSKKGERGIFEAYRKAIARAQDFIYLENQYFTNKTMIKALKNALKANENLQVVVVLNENPDIPGYKQWQNGSLEKLGIKSASDNLEHPQIGFFTLGAGDNQKIQPIYVHSKVGIVDDRWATVGTANLDGSSLTYVNELEGLVDTTFHRNMELNAIIPDRDKKTGEVLKLRKALWSEHLGIEKDLLKKEDNGWLGLWQKRAKENIRSISKKKPHFKGQLLPYSFELTAQSQLKDMGVKLNDEDVLE</sequence>
<dbReference type="SMART" id="SM00155">
    <property type="entry name" value="PLDc"/>
    <property type="match status" value="2"/>
</dbReference>
<dbReference type="GeneID" id="64819557"/>
<name>A0A8T8K6D8_9EURY</name>
<evidence type="ECO:0000256" key="3">
    <source>
        <dbReference type="ARBA" id="ARBA00022801"/>
    </source>
</evidence>
<accession>A0A8T8K6D8</accession>
<dbReference type="GO" id="GO:0009395">
    <property type="term" value="P:phospholipid catabolic process"/>
    <property type="evidence" value="ECO:0007669"/>
    <property type="project" value="TreeGrafter"/>
</dbReference>
<feature type="domain" description="PLD phosphodiesterase" evidence="5">
    <location>
        <begin position="558"/>
        <end position="585"/>
    </location>
</feature>
<keyword evidence="7" id="KW-1185">Reference proteome</keyword>
<evidence type="ECO:0000256" key="1">
    <source>
        <dbReference type="ARBA" id="ARBA00000798"/>
    </source>
</evidence>
<proteinExistence type="predicted"/>
<evidence type="ECO:0000313" key="6">
    <source>
        <dbReference type="EMBL" id="QUH22683.1"/>
    </source>
</evidence>
<dbReference type="PROSITE" id="PS50035">
    <property type="entry name" value="PLD"/>
    <property type="match status" value="1"/>
</dbReference>
<dbReference type="InterPro" id="IPR001736">
    <property type="entry name" value="PLipase_D/transphosphatidylase"/>
</dbReference>
<protein>
    <recommendedName>
        <fullName evidence="5">PLD phosphodiesterase domain-containing protein</fullName>
    </recommendedName>
</protein>
<dbReference type="AlphaFoldDB" id="A0A8T8K6D8"/>
<dbReference type="Gene3D" id="3.30.870.10">
    <property type="entry name" value="Endonuclease Chain A"/>
    <property type="match status" value="2"/>
</dbReference>
<keyword evidence="4" id="KW-0443">Lipid metabolism</keyword>
<dbReference type="Proteomes" id="UP000681041">
    <property type="component" value="Chromosome"/>
</dbReference>
<keyword evidence="2" id="KW-0677">Repeat</keyword>
<dbReference type="GO" id="GO:0004630">
    <property type="term" value="F:phospholipase D activity"/>
    <property type="evidence" value="ECO:0007669"/>
    <property type="project" value="UniProtKB-EC"/>
</dbReference>
<dbReference type="Pfam" id="PF13091">
    <property type="entry name" value="PLDc_2"/>
    <property type="match status" value="2"/>
</dbReference>
<dbReference type="RefSeq" id="WP_211533628.1">
    <property type="nucleotide sequence ID" value="NZ_CP058560.1"/>
</dbReference>
<dbReference type="InterPro" id="IPR025202">
    <property type="entry name" value="PLD-like_dom"/>
</dbReference>
<keyword evidence="3" id="KW-0378">Hydrolase</keyword>
<reference evidence="6" key="1">
    <citation type="submission" date="2020-07" db="EMBL/GenBank/DDBJ databases">
        <title>Methanobacterium. sp. MethCan genome.</title>
        <authorList>
            <person name="Postec A."/>
            <person name="Quemeneur M."/>
        </authorList>
    </citation>
    <scope>NUCLEOTIDE SEQUENCE</scope>
    <source>
        <strain evidence="6">MethCAN</strain>
    </source>
</reference>
<comment type="catalytic activity">
    <reaction evidence="1">
        <text>a 1,2-diacyl-sn-glycero-3-phosphocholine + H2O = a 1,2-diacyl-sn-glycero-3-phosphate + choline + H(+)</text>
        <dbReference type="Rhea" id="RHEA:14445"/>
        <dbReference type="ChEBI" id="CHEBI:15354"/>
        <dbReference type="ChEBI" id="CHEBI:15377"/>
        <dbReference type="ChEBI" id="CHEBI:15378"/>
        <dbReference type="ChEBI" id="CHEBI:57643"/>
        <dbReference type="ChEBI" id="CHEBI:58608"/>
        <dbReference type="EC" id="3.1.4.4"/>
    </reaction>
</comment>
<evidence type="ECO:0000313" key="7">
    <source>
        <dbReference type="Proteomes" id="UP000681041"/>
    </source>
</evidence>
<dbReference type="CDD" id="cd09105">
    <property type="entry name" value="PLDc_vPLD1_2_like_2"/>
    <property type="match status" value="1"/>
</dbReference>
<dbReference type="PANTHER" id="PTHR18896">
    <property type="entry name" value="PHOSPHOLIPASE D"/>
    <property type="match status" value="1"/>
</dbReference>
<organism evidence="6 7">
    <name type="scientific">Methanobacterium alkalithermotolerans</name>
    <dbReference type="NCBI Taxonomy" id="2731220"/>
    <lineage>
        <taxon>Archaea</taxon>
        <taxon>Methanobacteriati</taxon>
        <taxon>Methanobacteriota</taxon>
        <taxon>Methanomada group</taxon>
        <taxon>Methanobacteria</taxon>
        <taxon>Methanobacteriales</taxon>
        <taxon>Methanobacteriaceae</taxon>
        <taxon>Methanobacterium</taxon>
    </lineage>
</organism>
<dbReference type="OrthoDB" id="69882at2157"/>